<keyword evidence="5" id="KW-0865">Zymogen</keyword>
<reference evidence="9" key="1">
    <citation type="journal article" date="2015" name="Nature">
        <title>Complex archaea that bridge the gap between prokaryotes and eukaryotes.</title>
        <authorList>
            <person name="Spang A."/>
            <person name="Saw J.H."/>
            <person name="Jorgensen S.L."/>
            <person name="Zaremba-Niedzwiedzka K."/>
            <person name="Martijn J."/>
            <person name="Lind A.E."/>
            <person name="van Eijk R."/>
            <person name="Schleper C."/>
            <person name="Guy L."/>
            <person name="Ettema T.J."/>
        </authorList>
    </citation>
    <scope>NUCLEOTIDE SEQUENCE</scope>
</reference>
<dbReference type="NCBIfam" id="TIGR03330">
    <property type="entry name" value="SAM_DCase_Bsu"/>
    <property type="match status" value="1"/>
</dbReference>
<evidence type="ECO:0000256" key="1">
    <source>
        <dbReference type="ARBA" id="ARBA00001928"/>
    </source>
</evidence>
<dbReference type="SUPFAM" id="SSF56276">
    <property type="entry name" value="S-adenosylmethionine decarboxylase"/>
    <property type="match status" value="1"/>
</dbReference>
<evidence type="ECO:0000256" key="7">
    <source>
        <dbReference type="ARBA" id="ARBA00023270"/>
    </source>
</evidence>
<dbReference type="PANTHER" id="PTHR33866:SF2">
    <property type="entry name" value="S-ADENOSYLMETHIONINE DECARBOXYLASE PROENZYME"/>
    <property type="match status" value="1"/>
</dbReference>
<evidence type="ECO:0008006" key="10">
    <source>
        <dbReference type="Google" id="ProtNLM"/>
    </source>
</evidence>
<comment type="cofactor">
    <cofactor evidence="1">
        <name>pyruvate</name>
        <dbReference type="ChEBI" id="CHEBI:15361"/>
    </cofactor>
</comment>
<keyword evidence="8" id="KW-0670">Pyruvate</keyword>
<comment type="caution">
    <text evidence="9">The sequence shown here is derived from an EMBL/GenBank/DDBJ whole genome shotgun (WGS) entry which is preliminary data.</text>
</comment>
<accession>A0A0F9S6D2</accession>
<evidence type="ECO:0000256" key="6">
    <source>
        <dbReference type="ARBA" id="ARBA00023239"/>
    </source>
</evidence>
<dbReference type="PANTHER" id="PTHR33866">
    <property type="entry name" value="S-ADENOSYLMETHIONINE DECARBOXYLASE PROENZYME"/>
    <property type="match status" value="1"/>
</dbReference>
<gene>
    <name evidence="9" type="ORF">LCGC14_0509300</name>
</gene>
<dbReference type="GO" id="GO:0004014">
    <property type="term" value="F:adenosylmethionine decarboxylase activity"/>
    <property type="evidence" value="ECO:0007669"/>
    <property type="project" value="InterPro"/>
</dbReference>
<dbReference type="AlphaFoldDB" id="A0A0F9S6D2"/>
<dbReference type="Pfam" id="PF02675">
    <property type="entry name" value="AdoMet_dc"/>
    <property type="match status" value="1"/>
</dbReference>
<dbReference type="GO" id="GO:0005829">
    <property type="term" value="C:cytosol"/>
    <property type="evidence" value="ECO:0007669"/>
    <property type="project" value="TreeGrafter"/>
</dbReference>
<evidence type="ECO:0000256" key="5">
    <source>
        <dbReference type="ARBA" id="ARBA00023145"/>
    </source>
</evidence>
<dbReference type="InterPro" id="IPR017716">
    <property type="entry name" value="S-AdoMet_deCOase_pro-enz"/>
</dbReference>
<proteinExistence type="predicted"/>
<sequence length="160" mass="18374">MSSIYRKFKCRVCKEKKRNPCDRDIGICQDCEDYRLEEDHPTKGTLLISEFWGCDFDILNNETILKKAAESAVSSAKCTLLKSFSHKFKPQGVSVLCFLEESHLALHTYPEYGYCSIIIYTCGHEANPKEALKIIKNIIKPKESFINEKIMGLKKREEDG</sequence>
<protein>
    <recommendedName>
        <fullName evidence="10">S-adenosylmethionine decarboxylase proenzyme</fullName>
    </recommendedName>
</protein>
<dbReference type="Gene3D" id="3.60.90.10">
    <property type="entry name" value="S-adenosylmethionine decarboxylase"/>
    <property type="match status" value="1"/>
</dbReference>
<evidence type="ECO:0000256" key="2">
    <source>
        <dbReference type="ARBA" id="ARBA00022793"/>
    </source>
</evidence>
<keyword evidence="3" id="KW-0068">Autocatalytic cleavage</keyword>
<keyword evidence="7" id="KW-0704">Schiff base</keyword>
<keyword evidence="6" id="KW-0456">Lyase</keyword>
<evidence type="ECO:0000313" key="9">
    <source>
        <dbReference type="EMBL" id="KKN62669.1"/>
    </source>
</evidence>
<organism evidence="9">
    <name type="scientific">marine sediment metagenome</name>
    <dbReference type="NCBI Taxonomy" id="412755"/>
    <lineage>
        <taxon>unclassified sequences</taxon>
        <taxon>metagenomes</taxon>
        <taxon>ecological metagenomes</taxon>
    </lineage>
</organism>
<evidence type="ECO:0000256" key="4">
    <source>
        <dbReference type="ARBA" id="ARBA00023115"/>
    </source>
</evidence>
<dbReference type="GO" id="GO:0008295">
    <property type="term" value="P:spermidine biosynthetic process"/>
    <property type="evidence" value="ECO:0007669"/>
    <property type="project" value="InterPro"/>
</dbReference>
<keyword evidence="2" id="KW-0210">Decarboxylase</keyword>
<keyword evidence="4" id="KW-0620">Polyamine biosynthesis</keyword>
<evidence type="ECO:0000256" key="3">
    <source>
        <dbReference type="ARBA" id="ARBA00022813"/>
    </source>
</evidence>
<dbReference type="EMBL" id="LAZR01000616">
    <property type="protein sequence ID" value="KKN62669.1"/>
    <property type="molecule type" value="Genomic_DNA"/>
</dbReference>
<evidence type="ECO:0000256" key="8">
    <source>
        <dbReference type="ARBA" id="ARBA00023317"/>
    </source>
</evidence>
<dbReference type="InterPro" id="IPR016067">
    <property type="entry name" value="S-AdoMet_deCO2ase_core"/>
</dbReference>
<name>A0A0F9S6D2_9ZZZZ</name>
<dbReference type="InterPro" id="IPR003826">
    <property type="entry name" value="AdoMetDC_fam_prok"/>
</dbReference>